<evidence type="ECO:0000256" key="3">
    <source>
        <dbReference type="ARBA" id="ARBA00022917"/>
    </source>
</evidence>
<dbReference type="InterPro" id="IPR018101">
    <property type="entry name" value="Transl_elong_Ts_CS"/>
</dbReference>
<dbReference type="PROSITE" id="PS01127">
    <property type="entry name" value="EF_TS_2"/>
    <property type="match status" value="1"/>
</dbReference>
<comment type="similarity">
    <text evidence="1 4">Belongs to the EF-Ts family.</text>
</comment>
<dbReference type="GO" id="GO:0003746">
    <property type="term" value="F:translation elongation factor activity"/>
    <property type="evidence" value="ECO:0007669"/>
    <property type="project" value="UniProtKB-UniRule"/>
</dbReference>
<dbReference type="GO" id="GO:0005739">
    <property type="term" value="C:mitochondrion"/>
    <property type="evidence" value="ECO:0007669"/>
    <property type="project" value="UniProtKB-SubCell"/>
</dbReference>
<comment type="subcellular location">
    <subcellularLocation>
        <location evidence="4">Mitochondrion</location>
    </subcellularLocation>
</comment>
<dbReference type="SUPFAM" id="SSF46934">
    <property type="entry name" value="UBA-like"/>
    <property type="match status" value="1"/>
</dbReference>
<dbReference type="GO" id="GO:0070125">
    <property type="term" value="P:mitochondrial translational elongation"/>
    <property type="evidence" value="ECO:0007669"/>
    <property type="project" value="TreeGrafter"/>
</dbReference>
<dbReference type="EMBL" id="JARGDH010000003">
    <property type="protein sequence ID" value="KAL0273436.1"/>
    <property type="molecule type" value="Genomic_DNA"/>
</dbReference>
<evidence type="ECO:0000256" key="1">
    <source>
        <dbReference type="ARBA" id="ARBA00005532"/>
    </source>
</evidence>
<dbReference type="InterPro" id="IPR001816">
    <property type="entry name" value="Transl_elong_EFTs/EF1B"/>
</dbReference>
<evidence type="ECO:0000259" key="5">
    <source>
        <dbReference type="Pfam" id="PF00889"/>
    </source>
</evidence>
<dbReference type="SUPFAM" id="SSF54713">
    <property type="entry name" value="Elongation factor Ts (EF-Ts), dimerisation domain"/>
    <property type="match status" value="1"/>
</dbReference>
<dbReference type="CDD" id="cd14275">
    <property type="entry name" value="UBA_EF-Ts"/>
    <property type="match status" value="1"/>
</dbReference>
<evidence type="ECO:0000313" key="6">
    <source>
        <dbReference type="EMBL" id="KAL0273436.1"/>
    </source>
</evidence>
<organism evidence="6">
    <name type="scientific">Menopon gallinae</name>
    <name type="common">poultry shaft louse</name>
    <dbReference type="NCBI Taxonomy" id="328185"/>
    <lineage>
        <taxon>Eukaryota</taxon>
        <taxon>Metazoa</taxon>
        <taxon>Ecdysozoa</taxon>
        <taxon>Arthropoda</taxon>
        <taxon>Hexapoda</taxon>
        <taxon>Insecta</taxon>
        <taxon>Pterygota</taxon>
        <taxon>Neoptera</taxon>
        <taxon>Paraneoptera</taxon>
        <taxon>Psocodea</taxon>
        <taxon>Troctomorpha</taxon>
        <taxon>Phthiraptera</taxon>
        <taxon>Amblycera</taxon>
        <taxon>Menoponidae</taxon>
        <taxon>Menopon</taxon>
    </lineage>
</organism>
<proteinExistence type="inferred from homology"/>
<protein>
    <recommendedName>
        <fullName evidence="4">Elongation factor Ts, mitochondrial</fullName>
        <shortName evidence="4">EF-Ts</shortName>
        <shortName evidence="4">EF-TsMt</shortName>
    </recommendedName>
</protein>
<dbReference type="InterPro" id="IPR009060">
    <property type="entry name" value="UBA-like_sf"/>
</dbReference>
<comment type="caution">
    <text evidence="6">The sequence shown here is derived from an EMBL/GenBank/DDBJ whole genome shotgun (WGS) entry which is preliminary data.</text>
</comment>
<dbReference type="Gene3D" id="3.30.479.20">
    <property type="entry name" value="Elongation factor Ts, dimerisation domain"/>
    <property type="match status" value="2"/>
</dbReference>
<dbReference type="InterPro" id="IPR036402">
    <property type="entry name" value="EF-Ts_dimer_sf"/>
</dbReference>
<reference evidence="6" key="1">
    <citation type="journal article" date="2024" name="Gigascience">
        <title>Chromosome-level genome of the poultry shaft louse Menopon gallinae provides insight into the host-switching and adaptive evolution of parasitic lice.</title>
        <authorList>
            <person name="Xu Y."/>
            <person name="Ma L."/>
            <person name="Liu S."/>
            <person name="Liang Y."/>
            <person name="Liu Q."/>
            <person name="He Z."/>
            <person name="Tian L."/>
            <person name="Duan Y."/>
            <person name="Cai W."/>
            <person name="Li H."/>
            <person name="Song F."/>
        </authorList>
    </citation>
    <scope>NUCLEOTIDE SEQUENCE</scope>
    <source>
        <strain evidence="6">Cailab_2023a</strain>
    </source>
</reference>
<dbReference type="PANTHER" id="PTHR11741:SF0">
    <property type="entry name" value="ELONGATION FACTOR TS, MITOCHONDRIAL"/>
    <property type="match status" value="1"/>
</dbReference>
<gene>
    <name evidence="6" type="ORF">PYX00_006097</name>
</gene>
<dbReference type="Pfam" id="PF00889">
    <property type="entry name" value="EF_TS"/>
    <property type="match status" value="1"/>
</dbReference>
<dbReference type="Pfam" id="PF25025">
    <property type="entry name" value="EF-Ts_N"/>
    <property type="match status" value="1"/>
</dbReference>
<comment type="function">
    <text evidence="4">Associates with the EF-Tu.GDP complex and induces the exchange of GDP to GTP. It remains bound to the aminoacyl-tRNA.EF-Tu.GTP complex up to the GTP hydrolysis stage on the ribosome.</text>
</comment>
<evidence type="ECO:0000256" key="4">
    <source>
        <dbReference type="HAMAP-Rule" id="MF_03135"/>
    </source>
</evidence>
<dbReference type="HAMAP" id="MF_00050">
    <property type="entry name" value="EF_Ts"/>
    <property type="match status" value="1"/>
</dbReference>
<accession>A0AAW2HUN1</accession>
<name>A0AAW2HUN1_9NEOP</name>
<dbReference type="Gene3D" id="1.10.8.10">
    <property type="entry name" value="DNA helicase RuvA subunit, C-terminal domain"/>
    <property type="match status" value="1"/>
</dbReference>
<dbReference type="InterPro" id="IPR014039">
    <property type="entry name" value="Transl_elong_EFTs/EF1B_dimer"/>
</dbReference>
<feature type="domain" description="Translation elongation factor EFTs/EF1B dimerisation" evidence="5">
    <location>
        <begin position="86"/>
        <end position="293"/>
    </location>
</feature>
<sequence length="313" mass="34910">MNIIRLFSSAARSVANSELAQLRKKTGFTLAICREALKATNNDLVEAEKWLLSKATELGWNKVAKVIHRPAAQGLVAIAKGKQKIAMIEVNCETDFVARTEKFVSFAETVANTCFTQSTSLKRNTKMELAVNDMLDMKTLDNESLMNCLVRHVGELGENLVLRRGVCYEADNNIEVHAAVHPASQDREVMTGRFGAFVAFQKSPQSSAENTQLGINICKHIIGMSPSRIGTMEEDDDEEVAEEKQETVKAEGEEEDEYIEEERRQESLVKQNFIMDSDVTVGQMLEENGVCEVVCILFLAYHGKIAFTVTHNK</sequence>
<dbReference type="AlphaFoldDB" id="A0AAW2HUN1"/>
<keyword evidence="2 4" id="KW-0251">Elongation factor</keyword>
<keyword evidence="4" id="KW-0496">Mitochondrion</keyword>
<keyword evidence="3 4" id="KW-0648">Protein biosynthesis</keyword>
<dbReference type="PANTHER" id="PTHR11741">
    <property type="entry name" value="ELONGATION FACTOR TS"/>
    <property type="match status" value="1"/>
</dbReference>
<evidence type="ECO:0000256" key="2">
    <source>
        <dbReference type="ARBA" id="ARBA00022768"/>
    </source>
</evidence>